<feature type="domain" description="Major facilitator superfamily (MFS) profile" evidence="10">
    <location>
        <begin position="68"/>
        <end position="529"/>
    </location>
</feature>
<organism evidence="11 12">
    <name type="scientific">Xylona heveae (strain CBS 132557 / TC161)</name>
    <dbReference type="NCBI Taxonomy" id="1328760"/>
    <lineage>
        <taxon>Eukaryota</taxon>
        <taxon>Fungi</taxon>
        <taxon>Dikarya</taxon>
        <taxon>Ascomycota</taxon>
        <taxon>Pezizomycotina</taxon>
        <taxon>Xylonomycetes</taxon>
        <taxon>Xylonales</taxon>
        <taxon>Xylonaceae</taxon>
        <taxon>Xylona</taxon>
    </lineage>
</organism>
<evidence type="ECO:0000313" key="11">
    <source>
        <dbReference type="EMBL" id="KZF24347.1"/>
    </source>
</evidence>
<feature type="region of interest" description="Disordered" evidence="8">
    <location>
        <begin position="1"/>
        <end position="28"/>
    </location>
</feature>
<keyword evidence="6 9" id="KW-0472">Membrane</keyword>
<keyword evidence="12" id="KW-1185">Reference proteome</keyword>
<dbReference type="STRING" id="1328760.A0A161TEI1"/>
<dbReference type="PRINTS" id="PR00171">
    <property type="entry name" value="SUGRTRNSPORT"/>
</dbReference>
<protein>
    <submittedName>
        <fullName evidence="11">Putative MFS monosaccharide transporter</fullName>
    </submittedName>
</protein>
<evidence type="ECO:0000256" key="8">
    <source>
        <dbReference type="SAM" id="MobiDB-lite"/>
    </source>
</evidence>
<dbReference type="InterPro" id="IPR036259">
    <property type="entry name" value="MFS_trans_sf"/>
</dbReference>
<feature type="transmembrane region" description="Helical" evidence="9">
    <location>
        <begin position="64"/>
        <end position="90"/>
    </location>
</feature>
<dbReference type="AlphaFoldDB" id="A0A161TEI1"/>
<dbReference type="Pfam" id="PF00083">
    <property type="entry name" value="Sugar_tr"/>
    <property type="match status" value="1"/>
</dbReference>
<evidence type="ECO:0000259" key="10">
    <source>
        <dbReference type="PROSITE" id="PS50850"/>
    </source>
</evidence>
<reference evidence="11 12" key="1">
    <citation type="journal article" date="2016" name="Fungal Biol.">
        <title>The genome of Xylona heveae provides a window into fungal endophytism.</title>
        <authorList>
            <person name="Gazis R."/>
            <person name="Kuo A."/>
            <person name="Riley R."/>
            <person name="LaButti K."/>
            <person name="Lipzen A."/>
            <person name="Lin J."/>
            <person name="Amirebrahimi M."/>
            <person name="Hesse C.N."/>
            <person name="Spatafora J.W."/>
            <person name="Henrissat B."/>
            <person name="Hainaut M."/>
            <person name="Grigoriev I.V."/>
            <person name="Hibbett D.S."/>
        </authorList>
    </citation>
    <scope>NUCLEOTIDE SEQUENCE [LARGE SCALE GENOMIC DNA]</scope>
    <source>
        <strain evidence="11 12">TC161</strain>
    </source>
</reference>
<dbReference type="InterPro" id="IPR003663">
    <property type="entry name" value="Sugar/inositol_transpt"/>
</dbReference>
<dbReference type="OMA" id="EWCEIRA"/>
<dbReference type="SUPFAM" id="SSF103473">
    <property type="entry name" value="MFS general substrate transporter"/>
    <property type="match status" value="1"/>
</dbReference>
<dbReference type="GO" id="GO:0005351">
    <property type="term" value="F:carbohydrate:proton symporter activity"/>
    <property type="evidence" value="ECO:0007669"/>
    <property type="project" value="TreeGrafter"/>
</dbReference>
<dbReference type="PROSITE" id="PS50850">
    <property type="entry name" value="MFS"/>
    <property type="match status" value="1"/>
</dbReference>
<dbReference type="PANTHER" id="PTHR48022">
    <property type="entry name" value="PLASTIDIC GLUCOSE TRANSPORTER 4"/>
    <property type="match status" value="1"/>
</dbReference>
<dbReference type="PANTHER" id="PTHR48022:SF14">
    <property type="entry name" value="MAJOR FACILITATOR SUPERFAMILY (MFS) PROFILE DOMAIN-CONTAINING PROTEIN-RELATED"/>
    <property type="match status" value="1"/>
</dbReference>
<name>A0A161TEI1_XYLHT</name>
<dbReference type="EMBL" id="KV407456">
    <property type="protein sequence ID" value="KZF24347.1"/>
    <property type="molecule type" value="Genomic_DNA"/>
</dbReference>
<sequence>MSPMDETPNAQELPKEPMVVDGDKKDETISPSDRIVATHHDRAVWEKREIYGPPGFRGLFSSTYVALCAISCAVGGLLFGYDQGVISIILTESQFLDRIGRVADNAPGSGFWKGFLTAMIELGALIGSFNTGWMADKFSRKYTVFIAVCVFLVGSALQTGAVDYAMLVIARLIGGLGIGTLSTVTPLYISEISPPEIRGALLVLEELSIVSGIVIAFWITYGTRYIASEWAWRLPFLIQILPGIFLVVAVVFLPFSPRWLVAEKRDTDALETLAKLRQQSISDARVQQEWYDIRAEVAFHQEISRERYPRFQDGSRSSRIKLELASWTDCFKRGCWRRTLAGTGLMFFQQFVGINALIYYSPTLFQTMGLDYSMQLVMSGVLNITQLVGVASTLWTMDKVGRRPLLLWGSVLMTIAHIIIAVLVALFSDNWPVHRPEGWASVALLLLYMLAFGASWGPVAWAMPAEIFPSSVRAKGVALSTCSNWLNNFIIGLVTPQLIQHTNYGTYIFFAVFCLLSGVFTYFYVPETNGRTLEQMDHVFKDLGNEEEEARRQRIETQIMGHEAAGAVIAEATERLSNHAV</sequence>
<dbReference type="InParanoid" id="A0A161TEI1"/>
<dbReference type="InterPro" id="IPR050360">
    <property type="entry name" value="MFS_Sugar_Transporters"/>
</dbReference>
<feature type="transmembrane region" description="Helical" evidence="9">
    <location>
        <begin position="142"/>
        <end position="162"/>
    </location>
</feature>
<comment type="subcellular location">
    <subcellularLocation>
        <location evidence="1">Membrane</location>
        <topology evidence="1">Multi-pass membrane protein</topology>
    </subcellularLocation>
</comment>
<keyword evidence="4 9" id="KW-0812">Transmembrane</keyword>
<accession>A0A161TEI1</accession>
<feature type="transmembrane region" description="Helical" evidence="9">
    <location>
        <begin position="406"/>
        <end position="427"/>
    </location>
</feature>
<evidence type="ECO:0000256" key="3">
    <source>
        <dbReference type="ARBA" id="ARBA00022448"/>
    </source>
</evidence>
<dbReference type="OrthoDB" id="8120565at2759"/>
<dbReference type="InterPro" id="IPR005828">
    <property type="entry name" value="MFS_sugar_transport-like"/>
</dbReference>
<feature type="transmembrane region" description="Helical" evidence="9">
    <location>
        <begin position="168"/>
        <end position="189"/>
    </location>
</feature>
<feature type="transmembrane region" description="Helical" evidence="9">
    <location>
        <begin position="201"/>
        <end position="221"/>
    </location>
</feature>
<keyword evidence="5 9" id="KW-1133">Transmembrane helix</keyword>
<feature type="transmembrane region" description="Helical" evidence="9">
    <location>
        <begin position="236"/>
        <end position="255"/>
    </location>
</feature>
<dbReference type="InterPro" id="IPR005829">
    <property type="entry name" value="Sugar_transporter_CS"/>
</dbReference>
<keyword evidence="3 7" id="KW-0813">Transport</keyword>
<comment type="similarity">
    <text evidence="2 7">Belongs to the major facilitator superfamily. Sugar transporter (TC 2.A.1.1) family.</text>
</comment>
<dbReference type="Gene3D" id="1.20.1250.20">
    <property type="entry name" value="MFS general substrate transporter like domains"/>
    <property type="match status" value="1"/>
</dbReference>
<dbReference type="GeneID" id="28900031"/>
<evidence type="ECO:0000256" key="6">
    <source>
        <dbReference type="ARBA" id="ARBA00023136"/>
    </source>
</evidence>
<dbReference type="FunFam" id="1.20.1250.20:FF:000026">
    <property type="entry name" value="MFS quinate transporter QutD"/>
    <property type="match status" value="1"/>
</dbReference>
<gene>
    <name evidence="11" type="ORF">L228DRAFT_266692</name>
</gene>
<feature type="transmembrane region" description="Helical" evidence="9">
    <location>
        <begin position="340"/>
        <end position="360"/>
    </location>
</feature>
<evidence type="ECO:0000256" key="4">
    <source>
        <dbReference type="ARBA" id="ARBA00022692"/>
    </source>
</evidence>
<feature type="transmembrane region" description="Helical" evidence="9">
    <location>
        <begin position="439"/>
        <end position="464"/>
    </location>
</feature>
<evidence type="ECO:0000256" key="2">
    <source>
        <dbReference type="ARBA" id="ARBA00010992"/>
    </source>
</evidence>
<dbReference type="GO" id="GO:0016020">
    <property type="term" value="C:membrane"/>
    <property type="evidence" value="ECO:0007669"/>
    <property type="project" value="UniProtKB-SubCell"/>
</dbReference>
<dbReference type="PROSITE" id="PS00217">
    <property type="entry name" value="SUGAR_TRANSPORT_2"/>
    <property type="match status" value="1"/>
</dbReference>
<feature type="transmembrane region" description="Helical" evidence="9">
    <location>
        <begin position="505"/>
        <end position="525"/>
    </location>
</feature>
<dbReference type="RefSeq" id="XP_018189902.1">
    <property type="nucleotide sequence ID" value="XM_018334894.1"/>
</dbReference>
<feature type="transmembrane region" description="Helical" evidence="9">
    <location>
        <begin position="372"/>
        <end position="394"/>
    </location>
</feature>
<evidence type="ECO:0000313" key="12">
    <source>
        <dbReference type="Proteomes" id="UP000076632"/>
    </source>
</evidence>
<evidence type="ECO:0000256" key="1">
    <source>
        <dbReference type="ARBA" id="ARBA00004141"/>
    </source>
</evidence>
<dbReference type="PROSITE" id="PS00216">
    <property type="entry name" value="SUGAR_TRANSPORT_1"/>
    <property type="match status" value="1"/>
</dbReference>
<dbReference type="Proteomes" id="UP000076632">
    <property type="component" value="Unassembled WGS sequence"/>
</dbReference>
<dbReference type="InterPro" id="IPR020846">
    <property type="entry name" value="MFS_dom"/>
</dbReference>
<evidence type="ECO:0000256" key="5">
    <source>
        <dbReference type="ARBA" id="ARBA00022989"/>
    </source>
</evidence>
<proteinExistence type="inferred from homology"/>
<dbReference type="NCBIfam" id="TIGR00879">
    <property type="entry name" value="SP"/>
    <property type="match status" value="1"/>
</dbReference>
<evidence type="ECO:0000256" key="9">
    <source>
        <dbReference type="SAM" id="Phobius"/>
    </source>
</evidence>
<evidence type="ECO:0000256" key="7">
    <source>
        <dbReference type="RuleBase" id="RU003346"/>
    </source>
</evidence>
<feature type="transmembrane region" description="Helical" evidence="9">
    <location>
        <begin position="476"/>
        <end position="499"/>
    </location>
</feature>